<comment type="caution">
    <text evidence="2">The sequence shown here is derived from an EMBL/GenBank/DDBJ whole genome shotgun (WGS) entry which is preliminary data.</text>
</comment>
<feature type="compositionally biased region" description="Acidic residues" evidence="1">
    <location>
        <begin position="146"/>
        <end position="167"/>
    </location>
</feature>
<dbReference type="AlphaFoldDB" id="A0AAD7APA4"/>
<name>A0AAD7APA4_9AGAR</name>
<sequence length="513" mass="58253">MSSSANIDPNLIEIIGRFDIMDDSDPLDSSGDAGDDEDEEMEDETEIQEISELNLFSDTLRRAQEIAIARERENQSGNKWPHRYTGNSQRTKRRQAKINRDMAAKGFLSVGAFFTHVCNKISTGAHTPPKFAKEDDFSPVAASTEQPEEIELEGQEPGGGEEEDESGTETSTSHACPAENPSDRAALARQKVAEMLEDLLRAGRTPKDDSLATASDLALDQLHYKDFPALRRARASLEVKSKDHKIDVFFHAWITAMLGTLNLYLDPDLTYTWRQASLVVSRSQAAGINHARNIRTWLHAFLSRGVLPFHRLGAFRATVLDDEDFSLPIQLHLQAISKDNEGYIRAQDIVDFIADSPEMQDLMEKSGTKRRSISIRTAQRWLHKMGWRFGKKKNGMYIDGHERPDVVEYQEGFVARWKEYNKRMNIYNNDGNLERGPERKAQTGDGPIPADRRPFKLILVTHDESTFFQNDRKKSCWTHKNDKPTPQRKGEGTSIMVSDFLTPEWGRLLDEEE</sequence>
<feature type="compositionally biased region" description="Acidic residues" evidence="1">
    <location>
        <begin position="33"/>
        <end position="47"/>
    </location>
</feature>
<evidence type="ECO:0000313" key="2">
    <source>
        <dbReference type="EMBL" id="KAJ7364396.1"/>
    </source>
</evidence>
<keyword evidence="3" id="KW-1185">Reference proteome</keyword>
<dbReference type="Proteomes" id="UP001218218">
    <property type="component" value="Unassembled WGS sequence"/>
</dbReference>
<feature type="region of interest" description="Disordered" evidence="1">
    <location>
        <begin position="430"/>
        <end position="451"/>
    </location>
</feature>
<proteinExistence type="predicted"/>
<dbReference type="EMBL" id="JARIHO010000003">
    <property type="protein sequence ID" value="KAJ7364396.1"/>
    <property type="molecule type" value="Genomic_DNA"/>
</dbReference>
<accession>A0AAD7APA4</accession>
<organism evidence="2 3">
    <name type="scientific">Mycena albidolilacea</name>
    <dbReference type="NCBI Taxonomy" id="1033008"/>
    <lineage>
        <taxon>Eukaryota</taxon>
        <taxon>Fungi</taxon>
        <taxon>Dikarya</taxon>
        <taxon>Basidiomycota</taxon>
        <taxon>Agaricomycotina</taxon>
        <taxon>Agaricomycetes</taxon>
        <taxon>Agaricomycetidae</taxon>
        <taxon>Agaricales</taxon>
        <taxon>Marasmiineae</taxon>
        <taxon>Mycenaceae</taxon>
        <taxon>Mycena</taxon>
    </lineage>
</organism>
<evidence type="ECO:0000313" key="3">
    <source>
        <dbReference type="Proteomes" id="UP001218218"/>
    </source>
</evidence>
<protein>
    <submittedName>
        <fullName evidence="2">Uncharacterized protein</fullName>
    </submittedName>
</protein>
<reference evidence="2" key="1">
    <citation type="submission" date="2023-03" db="EMBL/GenBank/DDBJ databases">
        <title>Massive genome expansion in bonnet fungi (Mycena s.s.) driven by repeated elements and novel gene families across ecological guilds.</title>
        <authorList>
            <consortium name="Lawrence Berkeley National Laboratory"/>
            <person name="Harder C.B."/>
            <person name="Miyauchi S."/>
            <person name="Viragh M."/>
            <person name="Kuo A."/>
            <person name="Thoen E."/>
            <person name="Andreopoulos B."/>
            <person name="Lu D."/>
            <person name="Skrede I."/>
            <person name="Drula E."/>
            <person name="Henrissat B."/>
            <person name="Morin E."/>
            <person name="Kohler A."/>
            <person name="Barry K."/>
            <person name="LaButti K."/>
            <person name="Morin E."/>
            <person name="Salamov A."/>
            <person name="Lipzen A."/>
            <person name="Mereny Z."/>
            <person name="Hegedus B."/>
            <person name="Baldrian P."/>
            <person name="Stursova M."/>
            <person name="Weitz H."/>
            <person name="Taylor A."/>
            <person name="Grigoriev I.V."/>
            <person name="Nagy L.G."/>
            <person name="Martin F."/>
            <person name="Kauserud H."/>
        </authorList>
    </citation>
    <scope>NUCLEOTIDE SEQUENCE</scope>
    <source>
        <strain evidence="2">CBHHK002</strain>
    </source>
</reference>
<dbReference type="PANTHER" id="PTHR35871:SF1">
    <property type="entry name" value="CXC1-LIKE CYSTEINE CLUSTER ASSOCIATED WITH KDZ TRANSPOSASES DOMAIN-CONTAINING PROTEIN"/>
    <property type="match status" value="1"/>
</dbReference>
<feature type="region of interest" description="Disordered" evidence="1">
    <location>
        <begin position="21"/>
        <end position="47"/>
    </location>
</feature>
<gene>
    <name evidence="2" type="ORF">DFH08DRAFT_949989</name>
</gene>
<dbReference type="PANTHER" id="PTHR35871">
    <property type="entry name" value="EXPRESSED PROTEIN"/>
    <property type="match status" value="1"/>
</dbReference>
<feature type="region of interest" description="Disordered" evidence="1">
    <location>
        <begin position="124"/>
        <end position="182"/>
    </location>
</feature>
<feature type="compositionally biased region" description="Basic and acidic residues" evidence="1">
    <location>
        <begin position="432"/>
        <end position="442"/>
    </location>
</feature>
<evidence type="ECO:0000256" key="1">
    <source>
        <dbReference type="SAM" id="MobiDB-lite"/>
    </source>
</evidence>
<feature type="region of interest" description="Disordered" evidence="1">
    <location>
        <begin position="72"/>
        <end position="94"/>
    </location>
</feature>